<dbReference type="Proteomes" id="UP000037267">
    <property type="component" value="Unassembled WGS sequence"/>
</dbReference>
<name>A0A0L0WDS0_GOTPU</name>
<dbReference type="GO" id="GO:0046872">
    <property type="term" value="F:metal ion binding"/>
    <property type="evidence" value="ECO:0007669"/>
    <property type="project" value="UniProtKB-KW"/>
</dbReference>
<keyword evidence="9" id="KW-0460">Magnesium</keyword>
<accession>A0A0L0WDS0</accession>
<dbReference type="GO" id="GO:0005737">
    <property type="term" value="C:cytoplasm"/>
    <property type="evidence" value="ECO:0007669"/>
    <property type="project" value="UniProtKB-SubCell"/>
</dbReference>
<organism evidence="11 12">
    <name type="scientific">Gottschalkia purinilytica</name>
    <name type="common">Clostridium purinilyticum</name>
    <dbReference type="NCBI Taxonomy" id="1503"/>
    <lineage>
        <taxon>Bacteria</taxon>
        <taxon>Bacillati</taxon>
        <taxon>Bacillota</taxon>
        <taxon>Tissierellia</taxon>
        <taxon>Tissierellales</taxon>
        <taxon>Gottschalkiaceae</taxon>
        <taxon>Gottschalkia</taxon>
    </lineage>
</organism>
<dbReference type="STRING" id="1503.CLPU_2c00740"/>
<evidence type="ECO:0000256" key="8">
    <source>
        <dbReference type="ARBA" id="ARBA00022840"/>
    </source>
</evidence>
<dbReference type="PANTHER" id="PTHR33540">
    <property type="entry name" value="TRNA THREONYLCARBAMOYLADENOSINE BIOSYNTHESIS PROTEIN TSAE"/>
    <property type="match status" value="1"/>
</dbReference>
<comment type="caution">
    <text evidence="11">The sequence shown here is derived from an EMBL/GenBank/DDBJ whole genome shotgun (WGS) entry which is preliminary data.</text>
</comment>
<evidence type="ECO:0000256" key="6">
    <source>
        <dbReference type="ARBA" id="ARBA00022723"/>
    </source>
</evidence>
<keyword evidence="4" id="KW-0963">Cytoplasm</keyword>
<dbReference type="InterPro" id="IPR027417">
    <property type="entry name" value="P-loop_NTPase"/>
</dbReference>
<evidence type="ECO:0000256" key="4">
    <source>
        <dbReference type="ARBA" id="ARBA00022490"/>
    </source>
</evidence>
<evidence type="ECO:0000256" key="3">
    <source>
        <dbReference type="ARBA" id="ARBA00019010"/>
    </source>
</evidence>
<dbReference type="SUPFAM" id="SSF52540">
    <property type="entry name" value="P-loop containing nucleoside triphosphate hydrolases"/>
    <property type="match status" value="1"/>
</dbReference>
<dbReference type="GO" id="GO:0005524">
    <property type="term" value="F:ATP binding"/>
    <property type="evidence" value="ECO:0007669"/>
    <property type="project" value="UniProtKB-KW"/>
</dbReference>
<dbReference type="AlphaFoldDB" id="A0A0L0WDS0"/>
<proteinExistence type="inferred from homology"/>
<reference evidence="12" key="1">
    <citation type="submission" date="2015-07" db="EMBL/GenBank/DDBJ databases">
        <title>Draft genome sequence of the purine-degrading Gottschalkia purinilyticum DSM 1384 (formerly Clostridium purinilyticum).</title>
        <authorList>
            <person name="Poehlein A."/>
            <person name="Schiel-Bengelsdorf B."/>
            <person name="Bengelsdorf F.R."/>
            <person name="Daniel R."/>
            <person name="Duerre P."/>
        </authorList>
    </citation>
    <scope>NUCLEOTIDE SEQUENCE [LARGE SCALE GENOMIC DNA]</scope>
    <source>
        <strain evidence="12">DSM 1384</strain>
    </source>
</reference>
<keyword evidence="12" id="KW-1185">Reference proteome</keyword>
<evidence type="ECO:0000256" key="9">
    <source>
        <dbReference type="ARBA" id="ARBA00022842"/>
    </source>
</evidence>
<keyword evidence="8" id="KW-0067">ATP-binding</keyword>
<dbReference type="InterPro" id="IPR003442">
    <property type="entry name" value="T6A_TsaE"/>
</dbReference>
<evidence type="ECO:0000256" key="1">
    <source>
        <dbReference type="ARBA" id="ARBA00004496"/>
    </source>
</evidence>
<keyword evidence="6" id="KW-0479">Metal-binding</keyword>
<evidence type="ECO:0000313" key="11">
    <source>
        <dbReference type="EMBL" id="KNF09623.1"/>
    </source>
</evidence>
<dbReference type="Pfam" id="PF02367">
    <property type="entry name" value="TsaE"/>
    <property type="match status" value="1"/>
</dbReference>
<evidence type="ECO:0000256" key="10">
    <source>
        <dbReference type="ARBA" id="ARBA00032441"/>
    </source>
</evidence>
<gene>
    <name evidence="11" type="primary">tsaE</name>
    <name evidence="11" type="ORF">CLPU_2c00740</name>
</gene>
<evidence type="ECO:0000256" key="7">
    <source>
        <dbReference type="ARBA" id="ARBA00022741"/>
    </source>
</evidence>
<keyword evidence="7" id="KW-0547">Nucleotide-binding</keyword>
<comment type="similarity">
    <text evidence="2">Belongs to the TsaE family.</text>
</comment>
<evidence type="ECO:0000256" key="2">
    <source>
        <dbReference type="ARBA" id="ARBA00007599"/>
    </source>
</evidence>
<dbReference type="GO" id="GO:0002949">
    <property type="term" value="P:tRNA threonylcarbamoyladenosine modification"/>
    <property type="evidence" value="ECO:0007669"/>
    <property type="project" value="InterPro"/>
</dbReference>
<dbReference type="NCBIfam" id="TIGR00150">
    <property type="entry name" value="T6A_YjeE"/>
    <property type="match status" value="1"/>
</dbReference>
<sequence>MIKITTSSPEETKNIGYRLGKLLKGGEIICMNGDLGAGKTTLTQSIAEGLEVNDYVTSPTFTIVNEYEGRHKLYHFDVYRIGEIDEMYDLGYEEYFYSDGVTIIEWSSMIEEILPKERLNIEIRKGYSSDNRELIINSFGERYDEIIKELKS</sequence>
<evidence type="ECO:0000313" key="12">
    <source>
        <dbReference type="Proteomes" id="UP000037267"/>
    </source>
</evidence>
<dbReference type="PATRIC" id="fig|1503.3.peg.1571"/>
<protein>
    <recommendedName>
        <fullName evidence="3">tRNA threonylcarbamoyladenosine biosynthesis protein TsaE</fullName>
    </recommendedName>
    <alternativeName>
        <fullName evidence="10">t(6)A37 threonylcarbamoyladenosine biosynthesis protein TsaE</fullName>
    </alternativeName>
</protein>
<dbReference type="Gene3D" id="3.40.50.300">
    <property type="entry name" value="P-loop containing nucleotide triphosphate hydrolases"/>
    <property type="match status" value="1"/>
</dbReference>
<keyword evidence="5" id="KW-0819">tRNA processing</keyword>
<dbReference type="PANTHER" id="PTHR33540:SF2">
    <property type="entry name" value="TRNA THREONYLCARBAMOYLADENOSINE BIOSYNTHESIS PROTEIN TSAE"/>
    <property type="match status" value="1"/>
</dbReference>
<comment type="subcellular location">
    <subcellularLocation>
        <location evidence="1">Cytoplasm</location>
    </subcellularLocation>
</comment>
<evidence type="ECO:0000256" key="5">
    <source>
        <dbReference type="ARBA" id="ARBA00022694"/>
    </source>
</evidence>
<dbReference type="EMBL" id="LGSS01000002">
    <property type="protein sequence ID" value="KNF09623.1"/>
    <property type="molecule type" value="Genomic_DNA"/>
</dbReference>